<evidence type="ECO:0000313" key="1">
    <source>
        <dbReference type="EMBL" id="MBW0574170.1"/>
    </source>
</evidence>
<name>A0A9Q3K3E1_9BASI</name>
<dbReference type="AlphaFoldDB" id="A0A9Q3K3E1"/>
<accession>A0A9Q3K3E1</accession>
<sequence length="157" mass="17242">MYSTFSSQTSRENQVNLNSYANTFISSNFLFRIQNPLKSPHPIHLSSLNRLLPYLAAQELTIQGRGYCHNHKEGPSSIGVAAIPTWDQVGANWPHHILMANLAPSGALWNFGHIPLPCPFMPSGHILPSLASLANSSISPTPGLYPCFWAWGCPFVS</sequence>
<gene>
    <name evidence="1" type="ORF">O181_113885</name>
</gene>
<organism evidence="1 2">
    <name type="scientific">Austropuccinia psidii MF-1</name>
    <dbReference type="NCBI Taxonomy" id="1389203"/>
    <lineage>
        <taxon>Eukaryota</taxon>
        <taxon>Fungi</taxon>
        <taxon>Dikarya</taxon>
        <taxon>Basidiomycota</taxon>
        <taxon>Pucciniomycotina</taxon>
        <taxon>Pucciniomycetes</taxon>
        <taxon>Pucciniales</taxon>
        <taxon>Sphaerophragmiaceae</taxon>
        <taxon>Austropuccinia</taxon>
    </lineage>
</organism>
<dbReference type="Proteomes" id="UP000765509">
    <property type="component" value="Unassembled WGS sequence"/>
</dbReference>
<reference evidence="1" key="1">
    <citation type="submission" date="2021-03" db="EMBL/GenBank/DDBJ databases">
        <title>Draft genome sequence of rust myrtle Austropuccinia psidii MF-1, a brazilian biotype.</title>
        <authorList>
            <person name="Quecine M.C."/>
            <person name="Pachon D.M.R."/>
            <person name="Bonatelli M.L."/>
            <person name="Correr F.H."/>
            <person name="Franceschini L.M."/>
            <person name="Leite T.F."/>
            <person name="Margarido G.R.A."/>
            <person name="Almeida C.A."/>
            <person name="Ferrarezi J.A."/>
            <person name="Labate C.A."/>
        </authorList>
    </citation>
    <scope>NUCLEOTIDE SEQUENCE</scope>
    <source>
        <strain evidence="1">MF-1</strain>
    </source>
</reference>
<dbReference type="EMBL" id="AVOT02093611">
    <property type="protein sequence ID" value="MBW0574170.1"/>
    <property type="molecule type" value="Genomic_DNA"/>
</dbReference>
<keyword evidence="2" id="KW-1185">Reference proteome</keyword>
<comment type="caution">
    <text evidence="1">The sequence shown here is derived from an EMBL/GenBank/DDBJ whole genome shotgun (WGS) entry which is preliminary data.</text>
</comment>
<protein>
    <submittedName>
        <fullName evidence="1">Uncharacterized protein</fullName>
    </submittedName>
</protein>
<evidence type="ECO:0000313" key="2">
    <source>
        <dbReference type="Proteomes" id="UP000765509"/>
    </source>
</evidence>
<proteinExistence type="predicted"/>